<dbReference type="GO" id="GO:0005886">
    <property type="term" value="C:plasma membrane"/>
    <property type="evidence" value="ECO:0007669"/>
    <property type="project" value="UniProtKB-SubCell"/>
</dbReference>
<comment type="similarity">
    <text evidence="5">Belongs to the ABC-2 integral membrane protein family.</text>
</comment>
<feature type="transmembrane region" description="Helical" evidence="5">
    <location>
        <begin position="156"/>
        <end position="180"/>
    </location>
</feature>
<evidence type="ECO:0000256" key="3">
    <source>
        <dbReference type="ARBA" id="ARBA00022989"/>
    </source>
</evidence>
<name>A0A6G8Q1G8_9ACTN</name>
<dbReference type="GO" id="GO:0140359">
    <property type="term" value="F:ABC-type transporter activity"/>
    <property type="evidence" value="ECO:0007669"/>
    <property type="project" value="InterPro"/>
</dbReference>
<keyword evidence="8" id="KW-1185">Reference proteome</keyword>
<comment type="subcellular location">
    <subcellularLocation>
        <location evidence="5">Cell membrane</location>
        <topology evidence="5">Multi-pass membrane protein</topology>
    </subcellularLocation>
    <subcellularLocation>
        <location evidence="1">Membrane</location>
        <topology evidence="1">Multi-pass membrane protein</topology>
    </subcellularLocation>
</comment>
<feature type="transmembrane region" description="Helical" evidence="5">
    <location>
        <begin position="118"/>
        <end position="144"/>
    </location>
</feature>
<dbReference type="InterPro" id="IPR051784">
    <property type="entry name" value="Nod_factor_ABC_transporter"/>
</dbReference>
<evidence type="ECO:0000256" key="5">
    <source>
        <dbReference type="RuleBase" id="RU361157"/>
    </source>
</evidence>
<feature type="transmembrane region" description="Helical" evidence="5">
    <location>
        <begin position="187"/>
        <end position="204"/>
    </location>
</feature>
<reference evidence="7 8" key="1">
    <citation type="submission" date="2019-10" db="EMBL/GenBank/DDBJ databases">
        <title>Rubrobacter sp nov SCSIO 52915 isolated from a deep-sea sediment in the South China Sea.</title>
        <authorList>
            <person name="Chen R.W."/>
        </authorList>
    </citation>
    <scope>NUCLEOTIDE SEQUENCE [LARGE SCALE GENOMIC DNA]</scope>
    <source>
        <strain evidence="7 8">SCSIO 52915</strain>
    </source>
</reference>
<evidence type="ECO:0000256" key="1">
    <source>
        <dbReference type="ARBA" id="ARBA00004141"/>
    </source>
</evidence>
<dbReference type="PANTHER" id="PTHR43229">
    <property type="entry name" value="NODULATION PROTEIN J"/>
    <property type="match status" value="1"/>
</dbReference>
<dbReference type="PANTHER" id="PTHR43229:SF6">
    <property type="entry name" value="ABC-TYPE MULTIDRUG TRANSPORT SYSTEM, PERMEASE COMPONENT"/>
    <property type="match status" value="1"/>
</dbReference>
<dbReference type="PROSITE" id="PS51012">
    <property type="entry name" value="ABC_TM2"/>
    <property type="match status" value="1"/>
</dbReference>
<keyword evidence="5" id="KW-1003">Cell membrane</keyword>
<dbReference type="InterPro" id="IPR013525">
    <property type="entry name" value="ABC2_TM"/>
</dbReference>
<dbReference type="KEGG" id="rmar:GBA65_19335"/>
<evidence type="ECO:0000256" key="4">
    <source>
        <dbReference type="ARBA" id="ARBA00023136"/>
    </source>
</evidence>
<dbReference type="Proteomes" id="UP000502706">
    <property type="component" value="Chromosome"/>
</dbReference>
<dbReference type="InterPro" id="IPR047817">
    <property type="entry name" value="ABC2_TM_bact-type"/>
</dbReference>
<protein>
    <recommendedName>
        <fullName evidence="5">Transport permease protein</fullName>
    </recommendedName>
</protein>
<evidence type="ECO:0000313" key="7">
    <source>
        <dbReference type="EMBL" id="QIN80316.1"/>
    </source>
</evidence>
<feature type="transmembrane region" description="Helical" evidence="5">
    <location>
        <begin position="70"/>
        <end position="91"/>
    </location>
</feature>
<feature type="domain" description="ABC transmembrane type-2" evidence="6">
    <location>
        <begin position="40"/>
        <end position="267"/>
    </location>
</feature>
<proteinExistence type="inferred from homology"/>
<dbReference type="EMBL" id="CP045121">
    <property type="protein sequence ID" value="QIN80316.1"/>
    <property type="molecule type" value="Genomic_DNA"/>
</dbReference>
<keyword evidence="4 5" id="KW-0472">Membrane</keyword>
<keyword evidence="3 5" id="KW-1133">Transmembrane helix</keyword>
<gene>
    <name evidence="7" type="ORF">GBA65_19335</name>
</gene>
<sequence length="281" mass="30729">MNAGRATRPLWLSEMIAIWGYVQRNYFLTKRYLMWEIVWLVYVTVNAMAITYIGAGAASFGGGTIDTERFMTYLLVGALLWNYLSMLFDVLSETVSWERWEGTIEYTFMSPSSRVTHLLGMGLYAVVYGIFQTALTLGACYMLFDLDLSHANYWGALLVLATCSVSLVGFGIVAAVLPLLSPEKGQGVSYIVSSVLLLVSGVYYDVAVLPGWMQAIATVSPVTYALTGARAALLDGAGAAELWGSIWPLLIMGVVFVPLGMLVFGLGERYAKRTGKLKRSG</sequence>
<keyword evidence="2 5" id="KW-0812">Transmembrane</keyword>
<evidence type="ECO:0000256" key="2">
    <source>
        <dbReference type="ARBA" id="ARBA00022692"/>
    </source>
</evidence>
<evidence type="ECO:0000259" key="6">
    <source>
        <dbReference type="PROSITE" id="PS51012"/>
    </source>
</evidence>
<feature type="transmembrane region" description="Helical" evidence="5">
    <location>
        <begin position="246"/>
        <end position="267"/>
    </location>
</feature>
<evidence type="ECO:0000313" key="8">
    <source>
        <dbReference type="Proteomes" id="UP000502706"/>
    </source>
</evidence>
<dbReference type="Pfam" id="PF01061">
    <property type="entry name" value="ABC2_membrane"/>
    <property type="match status" value="1"/>
</dbReference>
<accession>A0A6G8Q1G8</accession>
<keyword evidence="5" id="KW-0813">Transport</keyword>
<organism evidence="7 8">
    <name type="scientific">Rubrobacter marinus</name>
    <dbReference type="NCBI Taxonomy" id="2653852"/>
    <lineage>
        <taxon>Bacteria</taxon>
        <taxon>Bacillati</taxon>
        <taxon>Actinomycetota</taxon>
        <taxon>Rubrobacteria</taxon>
        <taxon>Rubrobacterales</taxon>
        <taxon>Rubrobacteraceae</taxon>
        <taxon>Rubrobacter</taxon>
    </lineage>
</organism>
<dbReference type="AlphaFoldDB" id="A0A6G8Q1G8"/>
<dbReference type="RefSeq" id="WP_166397987.1">
    <property type="nucleotide sequence ID" value="NZ_CP045121.1"/>
</dbReference>
<feature type="transmembrane region" description="Helical" evidence="5">
    <location>
        <begin position="37"/>
        <end position="58"/>
    </location>
</feature>